<dbReference type="InterPro" id="IPR009844">
    <property type="entry name" value="DUF1404"/>
</dbReference>
<dbReference type="RefSeq" id="WP_011279052.1">
    <property type="nucleotide sequence ID" value="NZ_BHWZ01000006.1"/>
</dbReference>
<dbReference type="Pfam" id="PF07185">
    <property type="entry name" value="DUF1404"/>
    <property type="match status" value="1"/>
</dbReference>
<proteinExistence type="predicted"/>
<dbReference type="AlphaFoldDB" id="A0A0U3FH85"/>
<evidence type="ECO:0000256" key="1">
    <source>
        <dbReference type="SAM" id="Phobius"/>
    </source>
</evidence>
<evidence type="ECO:0000313" key="5">
    <source>
        <dbReference type="Proteomes" id="UP000065473"/>
    </source>
</evidence>
<feature type="transmembrane region" description="Helical" evidence="1">
    <location>
        <begin position="88"/>
        <end position="106"/>
    </location>
</feature>
<feature type="transmembrane region" description="Helical" evidence="1">
    <location>
        <begin position="35"/>
        <end position="53"/>
    </location>
</feature>
<reference evidence="4 5" key="1">
    <citation type="submission" date="2015-12" db="EMBL/GenBank/DDBJ databases">
        <title>A stable core within a dynamic pangenome in Sulfolobus acidocaldarius.</title>
        <authorList>
            <person name="Anderson R."/>
            <person name="Kouris A."/>
            <person name="Seward C."/>
            <person name="Campbell K."/>
            <person name="Whitaker R."/>
        </authorList>
    </citation>
    <scope>NUCLEOTIDE SEQUENCE [LARGE SCALE GENOMIC DNA]</scope>
    <source>
        <strain evidence="2 5">GG12-C01-09</strain>
        <strain evidence="3 4">NG05B_CO5_07</strain>
    </source>
</reference>
<protein>
    <recommendedName>
        <fullName evidence="6">DUF1404 domain-containing protein</fullName>
    </recommendedName>
</protein>
<accession>A0A0U3FH85</accession>
<feature type="transmembrane region" description="Helical" evidence="1">
    <location>
        <begin position="153"/>
        <end position="175"/>
    </location>
</feature>
<keyword evidence="1" id="KW-1133">Transmembrane helix</keyword>
<dbReference type="GeneID" id="14552777"/>
<evidence type="ECO:0000313" key="4">
    <source>
        <dbReference type="Proteomes" id="UP000060043"/>
    </source>
</evidence>
<name>A0A0U3FH85_9CREN</name>
<sequence>MKNSNFFIIISVFLIIITINPYTETYMSINPIPYMLAHYSLYASGILLAYFVYDRLKPLNKYISLVIGIFLAVTWHIPFFFNLGVYNLWIRLIEELSLFIGGYFMGHSIKGLSRNFNLFLLALWMIADTYLSALLMIYPSLYTTLYNTQSLQYLGVIMFLMMNTLVVYLLLQYVIKIFKEEKMFI</sequence>
<feature type="transmembrane region" description="Helical" evidence="1">
    <location>
        <begin position="118"/>
        <end position="141"/>
    </location>
</feature>
<gene>
    <name evidence="2" type="ORF">ATY89_06785</name>
    <name evidence="3" type="ORF">ATZ20_09805</name>
</gene>
<keyword evidence="1" id="KW-0812">Transmembrane</keyword>
<organism evidence="2 5">
    <name type="scientific">Sulfolobus acidocaldarius</name>
    <dbReference type="NCBI Taxonomy" id="2285"/>
    <lineage>
        <taxon>Archaea</taxon>
        <taxon>Thermoproteota</taxon>
        <taxon>Thermoprotei</taxon>
        <taxon>Sulfolobales</taxon>
        <taxon>Sulfolobaceae</taxon>
        <taxon>Sulfolobus</taxon>
    </lineage>
</organism>
<dbReference type="Proteomes" id="UP000060043">
    <property type="component" value="Chromosome"/>
</dbReference>
<evidence type="ECO:0008006" key="6">
    <source>
        <dbReference type="Google" id="ProtNLM"/>
    </source>
</evidence>
<dbReference type="OMA" id="IMRIFIR"/>
<dbReference type="EMBL" id="CP013695">
    <property type="protein sequence ID" value="ALU32410.1"/>
    <property type="molecule type" value="Genomic_DNA"/>
</dbReference>
<dbReference type="OrthoDB" id="37089at2157"/>
<dbReference type="EMBL" id="CP013694">
    <property type="protein sequence ID" value="ALU29675.1"/>
    <property type="molecule type" value="Genomic_DNA"/>
</dbReference>
<keyword evidence="1" id="KW-0472">Membrane</keyword>
<evidence type="ECO:0000313" key="2">
    <source>
        <dbReference type="EMBL" id="ALU29675.1"/>
    </source>
</evidence>
<feature type="transmembrane region" description="Helical" evidence="1">
    <location>
        <begin position="5"/>
        <end position="23"/>
    </location>
</feature>
<dbReference type="Proteomes" id="UP000065473">
    <property type="component" value="Chromosome"/>
</dbReference>
<evidence type="ECO:0000313" key="3">
    <source>
        <dbReference type="EMBL" id="ALU32410.1"/>
    </source>
</evidence>
<feature type="transmembrane region" description="Helical" evidence="1">
    <location>
        <begin position="62"/>
        <end position="82"/>
    </location>
</feature>